<name>A0A4Y2NG82_ARAVE</name>
<organism evidence="2 3">
    <name type="scientific">Araneus ventricosus</name>
    <name type="common">Orbweaver spider</name>
    <name type="synonym">Epeira ventricosa</name>
    <dbReference type="NCBI Taxonomy" id="182803"/>
    <lineage>
        <taxon>Eukaryota</taxon>
        <taxon>Metazoa</taxon>
        <taxon>Ecdysozoa</taxon>
        <taxon>Arthropoda</taxon>
        <taxon>Chelicerata</taxon>
        <taxon>Arachnida</taxon>
        <taxon>Araneae</taxon>
        <taxon>Araneomorphae</taxon>
        <taxon>Entelegynae</taxon>
        <taxon>Araneoidea</taxon>
        <taxon>Araneidae</taxon>
        <taxon>Araneus</taxon>
    </lineage>
</organism>
<dbReference type="AlphaFoldDB" id="A0A4Y2NG82"/>
<gene>
    <name evidence="2" type="ORF">AVEN_91465_1</name>
</gene>
<evidence type="ECO:0000313" key="3">
    <source>
        <dbReference type="Proteomes" id="UP000499080"/>
    </source>
</evidence>
<evidence type="ECO:0000256" key="1">
    <source>
        <dbReference type="SAM" id="MobiDB-lite"/>
    </source>
</evidence>
<sequence>MTRTTPELAPPSPNFCSSPTGGRLATTYDLAYKRPPYTADLQWNRVSNLRPSGPEVETLPLGHRGLVEVANGTGPSNREAALWHTPVDCAPHLLWENLNLLILTLAGLKLGIHQPVLELEEWDSETDNKLHSITPIVRCGKLDSPTSTFSFIQYPGEPTQPKGFRVQFDSLGGDTTCCWENQHQCIHDATVI</sequence>
<dbReference type="EMBL" id="BGPR01009087">
    <property type="protein sequence ID" value="GBN37912.1"/>
    <property type="molecule type" value="Genomic_DNA"/>
</dbReference>
<comment type="caution">
    <text evidence="2">The sequence shown here is derived from an EMBL/GenBank/DDBJ whole genome shotgun (WGS) entry which is preliminary data.</text>
</comment>
<proteinExistence type="predicted"/>
<evidence type="ECO:0000313" key="2">
    <source>
        <dbReference type="EMBL" id="GBN37912.1"/>
    </source>
</evidence>
<protein>
    <submittedName>
        <fullName evidence="2">Uncharacterized protein</fullName>
    </submittedName>
</protein>
<feature type="region of interest" description="Disordered" evidence="1">
    <location>
        <begin position="1"/>
        <end position="20"/>
    </location>
</feature>
<keyword evidence="3" id="KW-1185">Reference proteome</keyword>
<reference evidence="2 3" key="1">
    <citation type="journal article" date="2019" name="Sci. Rep.">
        <title>Orb-weaving spider Araneus ventricosus genome elucidates the spidroin gene catalogue.</title>
        <authorList>
            <person name="Kono N."/>
            <person name="Nakamura H."/>
            <person name="Ohtoshi R."/>
            <person name="Moran D.A.P."/>
            <person name="Shinohara A."/>
            <person name="Yoshida Y."/>
            <person name="Fujiwara M."/>
            <person name="Mori M."/>
            <person name="Tomita M."/>
            <person name="Arakawa K."/>
        </authorList>
    </citation>
    <scope>NUCLEOTIDE SEQUENCE [LARGE SCALE GENOMIC DNA]</scope>
</reference>
<accession>A0A4Y2NG82</accession>
<dbReference type="Proteomes" id="UP000499080">
    <property type="component" value="Unassembled WGS sequence"/>
</dbReference>